<name>A0ABP3WDF3_9GAMM</name>
<keyword evidence="3" id="KW-1185">Reference proteome</keyword>
<dbReference type="EMBL" id="BAAAFA010000002">
    <property type="protein sequence ID" value="GAA0813196.1"/>
    <property type="molecule type" value="Genomic_DNA"/>
</dbReference>
<keyword evidence="1" id="KW-0812">Transmembrane</keyword>
<accession>A0ABP3WDF3</accession>
<reference evidence="3" key="1">
    <citation type="journal article" date="2019" name="Int. J. Syst. Evol. Microbiol.">
        <title>The Global Catalogue of Microorganisms (GCM) 10K type strain sequencing project: providing services to taxonomists for standard genome sequencing and annotation.</title>
        <authorList>
            <consortium name="The Broad Institute Genomics Platform"/>
            <consortium name="The Broad Institute Genome Sequencing Center for Infectious Disease"/>
            <person name="Wu L."/>
            <person name="Ma J."/>
        </authorList>
    </citation>
    <scope>NUCLEOTIDE SEQUENCE [LARGE SCALE GENOMIC DNA]</scope>
    <source>
        <strain evidence="3">JCM 15608</strain>
    </source>
</reference>
<feature type="transmembrane region" description="Helical" evidence="1">
    <location>
        <begin position="76"/>
        <end position="102"/>
    </location>
</feature>
<gene>
    <name evidence="2" type="ORF">GCM10009111_08230</name>
</gene>
<evidence type="ECO:0000313" key="2">
    <source>
        <dbReference type="EMBL" id="GAA0813196.1"/>
    </source>
</evidence>
<organism evidence="2 3">
    <name type="scientific">Colwellia asteriadis</name>
    <dbReference type="NCBI Taxonomy" id="517723"/>
    <lineage>
        <taxon>Bacteria</taxon>
        <taxon>Pseudomonadati</taxon>
        <taxon>Pseudomonadota</taxon>
        <taxon>Gammaproteobacteria</taxon>
        <taxon>Alteromonadales</taxon>
        <taxon>Colwelliaceae</taxon>
        <taxon>Colwellia</taxon>
    </lineage>
</organism>
<evidence type="ECO:0000313" key="3">
    <source>
        <dbReference type="Proteomes" id="UP001500021"/>
    </source>
</evidence>
<sequence>MGFNYRWFKAGATTLPNQRVFNRYFKAGEGLKADENFIGLELTKKLGDYVRRNLAGDEYLKQGERYYAINSVTGNLLAFFVVAGPTILGGVGSLTCAFFLLYQ</sequence>
<proteinExistence type="predicted"/>
<keyword evidence="1" id="KW-1133">Transmembrane helix</keyword>
<keyword evidence="1" id="KW-0472">Membrane</keyword>
<evidence type="ECO:0000256" key="1">
    <source>
        <dbReference type="SAM" id="Phobius"/>
    </source>
</evidence>
<dbReference type="Proteomes" id="UP001500021">
    <property type="component" value="Unassembled WGS sequence"/>
</dbReference>
<protein>
    <submittedName>
        <fullName evidence="2">Uncharacterized protein</fullName>
    </submittedName>
</protein>
<dbReference type="RefSeq" id="WP_343815306.1">
    <property type="nucleotide sequence ID" value="NZ_BAAAFA010000002.1"/>
</dbReference>
<comment type="caution">
    <text evidence="2">The sequence shown here is derived from an EMBL/GenBank/DDBJ whole genome shotgun (WGS) entry which is preliminary data.</text>
</comment>